<dbReference type="PANTHER" id="PTHR31194:SF166">
    <property type="entry name" value="PATHOGENESIS-RELATED GENES TRANSCRIPTIONAL ACTIVATOR PTI6"/>
    <property type="match status" value="1"/>
</dbReference>
<dbReference type="CDD" id="cd00018">
    <property type="entry name" value="AP2"/>
    <property type="match status" value="1"/>
</dbReference>
<evidence type="ECO:0000313" key="8">
    <source>
        <dbReference type="EMBL" id="KAJ3688365.1"/>
    </source>
</evidence>
<feature type="region of interest" description="Disordered" evidence="6">
    <location>
        <begin position="165"/>
        <end position="191"/>
    </location>
</feature>
<dbReference type="InterPro" id="IPR036955">
    <property type="entry name" value="AP2/ERF_dom_sf"/>
</dbReference>
<dbReference type="FunFam" id="3.30.730.10:FF:000001">
    <property type="entry name" value="Ethylene-responsive transcription factor 2"/>
    <property type="match status" value="1"/>
</dbReference>
<proteinExistence type="predicted"/>
<keyword evidence="4" id="KW-0804">Transcription</keyword>
<evidence type="ECO:0000259" key="7">
    <source>
        <dbReference type="PROSITE" id="PS51032"/>
    </source>
</evidence>
<dbReference type="InterPro" id="IPR050913">
    <property type="entry name" value="AP2/ERF_ERF"/>
</dbReference>
<comment type="subcellular location">
    <subcellularLocation>
        <location evidence="1">Nucleus</location>
    </subcellularLocation>
</comment>
<evidence type="ECO:0000256" key="1">
    <source>
        <dbReference type="ARBA" id="ARBA00004123"/>
    </source>
</evidence>
<reference evidence="8 9" key="1">
    <citation type="journal article" date="2022" name="Cell">
        <title>Repeat-based holocentromeres influence genome architecture and karyotype evolution.</title>
        <authorList>
            <person name="Hofstatter P.G."/>
            <person name="Thangavel G."/>
            <person name="Lux T."/>
            <person name="Neumann P."/>
            <person name="Vondrak T."/>
            <person name="Novak P."/>
            <person name="Zhang M."/>
            <person name="Costa L."/>
            <person name="Castellani M."/>
            <person name="Scott A."/>
            <person name="Toegelov H."/>
            <person name="Fuchs J."/>
            <person name="Mata-Sucre Y."/>
            <person name="Dias Y."/>
            <person name="Vanzela A.L.L."/>
            <person name="Huettel B."/>
            <person name="Almeida C.C.S."/>
            <person name="Simkova H."/>
            <person name="Souza G."/>
            <person name="Pedrosa-Harand A."/>
            <person name="Macas J."/>
            <person name="Mayer K.F.X."/>
            <person name="Houben A."/>
            <person name="Marques A."/>
        </authorList>
    </citation>
    <scope>NUCLEOTIDE SEQUENCE [LARGE SCALE GENOMIC DNA]</scope>
    <source>
        <strain evidence="8">RhyTen1mFocal</strain>
    </source>
</reference>
<comment type="caution">
    <text evidence="8">The sequence shown here is derived from an EMBL/GenBank/DDBJ whole genome shotgun (WGS) entry which is preliminary data.</text>
</comment>
<keyword evidence="3" id="KW-0238">DNA-binding</keyword>
<evidence type="ECO:0000313" key="9">
    <source>
        <dbReference type="Proteomes" id="UP001210211"/>
    </source>
</evidence>
<accession>A0AAD6EL31</accession>
<keyword evidence="9" id="KW-1185">Reference proteome</keyword>
<evidence type="ECO:0000256" key="2">
    <source>
        <dbReference type="ARBA" id="ARBA00023015"/>
    </source>
</evidence>
<dbReference type="Gene3D" id="3.30.730.10">
    <property type="entry name" value="AP2/ERF domain"/>
    <property type="match status" value="1"/>
</dbReference>
<dbReference type="EMBL" id="JAMRDG010000002">
    <property type="protein sequence ID" value="KAJ3688365.1"/>
    <property type="molecule type" value="Genomic_DNA"/>
</dbReference>
<keyword evidence="2" id="KW-0805">Transcription regulation</keyword>
<gene>
    <name evidence="8" type="ORF">LUZ61_017529</name>
</gene>
<dbReference type="Proteomes" id="UP001210211">
    <property type="component" value="Unassembled WGS sequence"/>
</dbReference>
<organism evidence="8 9">
    <name type="scientific">Rhynchospora tenuis</name>
    <dbReference type="NCBI Taxonomy" id="198213"/>
    <lineage>
        <taxon>Eukaryota</taxon>
        <taxon>Viridiplantae</taxon>
        <taxon>Streptophyta</taxon>
        <taxon>Embryophyta</taxon>
        <taxon>Tracheophyta</taxon>
        <taxon>Spermatophyta</taxon>
        <taxon>Magnoliopsida</taxon>
        <taxon>Liliopsida</taxon>
        <taxon>Poales</taxon>
        <taxon>Cyperaceae</taxon>
        <taxon>Cyperoideae</taxon>
        <taxon>Rhynchosporeae</taxon>
        <taxon>Rhynchospora</taxon>
    </lineage>
</organism>
<evidence type="ECO:0000256" key="6">
    <source>
        <dbReference type="SAM" id="MobiDB-lite"/>
    </source>
</evidence>
<dbReference type="PROSITE" id="PS51032">
    <property type="entry name" value="AP2_ERF"/>
    <property type="match status" value="1"/>
</dbReference>
<sequence length="260" mass="28720">MQSSEIAHQSQEPSSSSMVKFSEHMTSTCGTLPGTKKPRKVVRIHYTDPDATDSSASEGEGSFDRRHAKRHVQEITILIPSPSPSPSPVPVRRKPVKKVSIRDLNSGSRSRFRGVRRRPWGRWAAEIRDPLRRKRVWLGTFDTAEEAAAVYDKAAIALKGSKAITNFSTRNPPKPEPEPYPKPDPPSPFDSPVSVLSYKEEEEMFTDFGFGCGFGDVDAFGLSVNLSPLDLTDLYCAPLDLKMELGDLDTDVFASVVGVK</sequence>
<protein>
    <recommendedName>
        <fullName evidence="7">AP2/ERF domain-containing protein</fullName>
    </recommendedName>
</protein>
<feature type="compositionally biased region" description="Polar residues" evidence="6">
    <location>
        <begin position="1"/>
        <end position="30"/>
    </location>
</feature>
<evidence type="ECO:0000256" key="3">
    <source>
        <dbReference type="ARBA" id="ARBA00023125"/>
    </source>
</evidence>
<dbReference type="InterPro" id="IPR001471">
    <property type="entry name" value="AP2/ERF_dom"/>
</dbReference>
<name>A0AAD6EL31_9POAL</name>
<feature type="domain" description="AP2/ERF" evidence="7">
    <location>
        <begin position="111"/>
        <end position="168"/>
    </location>
</feature>
<dbReference type="GO" id="GO:0003677">
    <property type="term" value="F:DNA binding"/>
    <property type="evidence" value="ECO:0007669"/>
    <property type="project" value="UniProtKB-KW"/>
</dbReference>
<dbReference type="Pfam" id="PF00847">
    <property type="entry name" value="AP2"/>
    <property type="match status" value="1"/>
</dbReference>
<keyword evidence="5" id="KW-0539">Nucleus</keyword>
<dbReference type="PRINTS" id="PR00367">
    <property type="entry name" value="ETHRSPELEMNT"/>
</dbReference>
<dbReference type="SMART" id="SM00380">
    <property type="entry name" value="AP2"/>
    <property type="match status" value="1"/>
</dbReference>
<evidence type="ECO:0000256" key="4">
    <source>
        <dbReference type="ARBA" id="ARBA00023163"/>
    </source>
</evidence>
<evidence type="ECO:0000256" key="5">
    <source>
        <dbReference type="ARBA" id="ARBA00023242"/>
    </source>
</evidence>
<dbReference type="AlphaFoldDB" id="A0AAD6EL31"/>
<dbReference type="InterPro" id="IPR016177">
    <property type="entry name" value="DNA-bd_dom_sf"/>
</dbReference>
<dbReference type="GO" id="GO:0005634">
    <property type="term" value="C:nucleus"/>
    <property type="evidence" value="ECO:0007669"/>
    <property type="project" value="UniProtKB-SubCell"/>
</dbReference>
<dbReference type="GO" id="GO:0003700">
    <property type="term" value="F:DNA-binding transcription factor activity"/>
    <property type="evidence" value="ECO:0007669"/>
    <property type="project" value="InterPro"/>
</dbReference>
<dbReference type="SUPFAM" id="SSF54171">
    <property type="entry name" value="DNA-binding domain"/>
    <property type="match status" value="1"/>
</dbReference>
<feature type="region of interest" description="Disordered" evidence="6">
    <location>
        <begin position="78"/>
        <end position="100"/>
    </location>
</feature>
<dbReference type="PANTHER" id="PTHR31194">
    <property type="entry name" value="SHN SHINE , DNA BINDING / TRANSCRIPTION FACTOR"/>
    <property type="match status" value="1"/>
</dbReference>
<dbReference type="PIRSF" id="PIRSF038123">
    <property type="entry name" value="PTI6"/>
    <property type="match status" value="1"/>
</dbReference>
<feature type="region of interest" description="Disordered" evidence="6">
    <location>
        <begin position="1"/>
        <end position="65"/>
    </location>
</feature>